<feature type="transmembrane region" description="Helical" evidence="7">
    <location>
        <begin position="94"/>
        <end position="116"/>
    </location>
</feature>
<evidence type="ECO:0000256" key="6">
    <source>
        <dbReference type="ARBA" id="ARBA00023136"/>
    </source>
</evidence>
<feature type="transmembrane region" description="Helical" evidence="7">
    <location>
        <begin position="53"/>
        <end position="73"/>
    </location>
</feature>
<feature type="transmembrane region" description="Helical" evidence="7">
    <location>
        <begin position="224"/>
        <end position="246"/>
    </location>
</feature>
<evidence type="ECO:0000313" key="9">
    <source>
        <dbReference type="Proteomes" id="UP000660339"/>
    </source>
</evidence>
<keyword evidence="3" id="KW-1003">Cell membrane</keyword>
<accession>A0A8J3PIP9</accession>
<organism evidence="8 9">
    <name type="scientific">Catellatospora methionotrophica</name>
    <dbReference type="NCBI Taxonomy" id="121620"/>
    <lineage>
        <taxon>Bacteria</taxon>
        <taxon>Bacillati</taxon>
        <taxon>Actinomycetota</taxon>
        <taxon>Actinomycetes</taxon>
        <taxon>Micromonosporales</taxon>
        <taxon>Micromonosporaceae</taxon>
        <taxon>Catellatospora</taxon>
    </lineage>
</organism>
<feature type="transmembrane region" description="Helical" evidence="7">
    <location>
        <begin position="287"/>
        <end position="307"/>
    </location>
</feature>
<evidence type="ECO:0000256" key="2">
    <source>
        <dbReference type="ARBA" id="ARBA00022448"/>
    </source>
</evidence>
<sequence length="423" mass="43145">MGSLIPAVLREERQFARYFYGQALSMVGDRISFVVIPFAVLSIDGAGAADVGLVGAATLVPFLVFALAGGVWADRLPRQRVMLVSDLVRFVTQALVAALLLAGSAQVWHLVVLMAVFGTADAFFAPAAAGLMPLIVGPERLQEANALRGLIMSTGLVAGPALAGGLILVLGPGGAIALDALSFVVSAAFLARLTPRAADPADAPQGGFFAQLSEGFAEVRSRTWVWAMLGALSAYHVVVLPSVFVLGPVLSEREFGGAAAWSVVVAAFGVGSIVGDVVALRVRFSRPLVIAAAALAVASCQALIIGAGPTIPVIAALEAVTGVAVSLAFTLWETSLQANVPQAALSRVSSYDYLLTAGLMPLGLAVAGPVAQAIGLRETLYGMTLLGVPAALALLAIPAVRHLRAPAPSAKQVPAPAAQPAAV</sequence>
<evidence type="ECO:0000313" key="8">
    <source>
        <dbReference type="EMBL" id="GIG18632.1"/>
    </source>
</evidence>
<dbReference type="RefSeq" id="WP_166387040.1">
    <property type="nucleotide sequence ID" value="NZ_BAAATT010000018.1"/>
</dbReference>
<feature type="transmembrane region" description="Helical" evidence="7">
    <location>
        <begin position="258"/>
        <end position="280"/>
    </location>
</feature>
<feature type="transmembrane region" description="Helical" evidence="7">
    <location>
        <begin position="18"/>
        <end position="41"/>
    </location>
</feature>
<proteinExistence type="predicted"/>
<gene>
    <name evidence="8" type="ORF">Cme02nite_69640</name>
</gene>
<evidence type="ECO:0000256" key="4">
    <source>
        <dbReference type="ARBA" id="ARBA00022692"/>
    </source>
</evidence>
<dbReference type="PANTHER" id="PTHR23513">
    <property type="entry name" value="INTEGRAL MEMBRANE EFFLUX PROTEIN-RELATED"/>
    <property type="match status" value="1"/>
</dbReference>
<dbReference type="Proteomes" id="UP000660339">
    <property type="component" value="Unassembled WGS sequence"/>
</dbReference>
<keyword evidence="5 7" id="KW-1133">Transmembrane helix</keyword>
<dbReference type="GO" id="GO:0005886">
    <property type="term" value="C:plasma membrane"/>
    <property type="evidence" value="ECO:0007669"/>
    <property type="project" value="UniProtKB-SubCell"/>
</dbReference>
<dbReference type="InterPro" id="IPR022324">
    <property type="entry name" value="Bacilysin_exporter_BacE_put"/>
</dbReference>
<keyword evidence="6 7" id="KW-0472">Membrane</keyword>
<evidence type="ECO:0000256" key="3">
    <source>
        <dbReference type="ARBA" id="ARBA00022475"/>
    </source>
</evidence>
<protein>
    <submittedName>
        <fullName evidence="8">MFS transporter</fullName>
    </submittedName>
</protein>
<dbReference type="EMBL" id="BONJ01000043">
    <property type="protein sequence ID" value="GIG18632.1"/>
    <property type="molecule type" value="Genomic_DNA"/>
</dbReference>
<dbReference type="Pfam" id="PF05977">
    <property type="entry name" value="MFS_3"/>
    <property type="match status" value="1"/>
</dbReference>
<dbReference type="AlphaFoldDB" id="A0A8J3PIP9"/>
<keyword evidence="4 7" id="KW-0812">Transmembrane</keyword>
<dbReference type="InterPro" id="IPR036259">
    <property type="entry name" value="MFS_trans_sf"/>
</dbReference>
<dbReference type="InterPro" id="IPR010290">
    <property type="entry name" value="TM_effector"/>
</dbReference>
<keyword evidence="9" id="KW-1185">Reference proteome</keyword>
<dbReference type="PANTHER" id="PTHR23513:SF11">
    <property type="entry name" value="STAPHYLOFERRIN A TRANSPORTER"/>
    <property type="match status" value="1"/>
</dbReference>
<dbReference type="Gene3D" id="1.20.1250.20">
    <property type="entry name" value="MFS general substrate transporter like domains"/>
    <property type="match status" value="1"/>
</dbReference>
<feature type="transmembrane region" description="Helical" evidence="7">
    <location>
        <begin position="380"/>
        <end position="400"/>
    </location>
</feature>
<evidence type="ECO:0000256" key="7">
    <source>
        <dbReference type="SAM" id="Phobius"/>
    </source>
</evidence>
<feature type="transmembrane region" description="Helical" evidence="7">
    <location>
        <begin position="150"/>
        <end position="170"/>
    </location>
</feature>
<evidence type="ECO:0000256" key="1">
    <source>
        <dbReference type="ARBA" id="ARBA00004651"/>
    </source>
</evidence>
<feature type="transmembrane region" description="Helical" evidence="7">
    <location>
        <begin position="313"/>
        <end position="332"/>
    </location>
</feature>
<comment type="subcellular location">
    <subcellularLocation>
        <location evidence="1">Cell membrane</location>
        <topology evidence="1">Multi-pass membrane protein</topology>
    </subcellularLocation>
</comment>
<dbReference type="CDD" id="cd06173">
    <property type="entry name" value="MFS_MefA_like"/>
    <property type="match status" value="1"/>
</dbReference>
<keyword evidence="2" id="KW-0813">Transport</keyword>
<name>A0A8J3PIP9_9ACTN</name>
<evidence type="ECO:0000256" key="5">
    <source>
        <dbReference type="ARBA" id="ARBA00022989"/>
    </source>
</evidence>
<dbReference type="SUPFAM" id="SSF103473">
    <property type="entry name" value="MFS general substrate transporter"/>
    <property type="match status" value="1"/>
</dbReference>
<reference evidence="8" key="1">
    <citation type="submission" date="2021-01" db="EMBL/GenBank/DDBJ databases">
        <title>Whole genome shotgun sequence of Catellatospora methionotrophica NBRC 14553.</title>
        <authorList>
            <person name="Komaki H."/>
            <person name="Tamura T."/>
        </authorList>
    </citation>
    <scope>NUCLEOTIDE SEQUENCE</scope>
    <source>
        <strain evidence="8">NBRC 14553</strain>
    </source>
</reference>
<feature type="transmembrane region" description="Helical" evidence="7">
    <location>
        <begin position="353"/>
        <end position="374"/>
    </location>
</feature>
<dbReference type="PRINTS" id="PR01988">
    <property type="entry name" value="EXPORTERBACE"/>
</dbReference>
<comment type="caution">
    <text evidence="8">The sequence shown here is derived from an EMBL/GenBank/DDBJ whole genome shotgun (WGS) entry which is preliminary data.</text>
</comment>